<dbReference type="PANTHER" id="PTHR45639">
    <property type="entry name" value="HSC70CB, ISOFORM G-RELATED"/>
    <property type="match status" value="1"/>
</dbReference>
<gene>
    <name evidence="8" type="ORF">NGATSA_3057400</name>
</gene>
<dbReference type="Gene3D" id="2.60.34.10">
    <property type="entry name" value="Substrate Binding Domain Of DNAk, Chain A, domain 1"/>
    <property type="match status" value="1"/>
</dbReference>
<protein>
    <submittedName>
        <fullName evidence="8">Hypoxia up-regulated 1</fullName>
    </submittedName>
</protein>
<dbReference type="InterPro" id="IPR013126">
    <property type="entry name" value="Hsp_70_fam"/>
</dbReference>
<dbReference type="GO" id="GO:0034663">
    <property type="term" value="C:endoplasmic reticulum chaperone complex"/>
    <property type="evidence" value="ECO:0007669"/>
    <property type="project" value="TreeGrafter"/>
</dbReference>
<dbReference type="PRINTS" id="PR00301">
    <property type="entry name" value="HEATSHOCK70"/>
</dbReference>
<reference evidence="8" key="1">
    <citation type="journal article" date="2012" name="Bioengineered">
        <title>Additional insights into the genome of the oleaginous model alga Nannochloropsis gaditana.</title>
        <authorList>
            <person name="Jinkerson R.E."/>
            <person name="Radakovits R."/>
            <person name="Posewitz M.C."/>
        </authorList>
    </citation>
    <scope>NUCLEOTIDE SEQUENCE</scope>
    <source>
        <strain evidence="8">CCMP526</strain>
    </source>
</reference>
<feature type="signal peptide" evidence="7">
    <location>
        <begin position="1"/>
        <end position="32"/>
    </location>
</feature>
<organism evidence="8">
    <name type="scientific">Nannochloropsis gaditana (strain CCMP526)</name>
    <name type="common">Green microalga</name>
    <name type="synonym">Microchloropsis gaditana</name>
    <dbReference type="NCBI Taxonomy" id="1093141"/>
    <lineage>
        <taxon>Eukaryota</taxon>
        <taxon>Sar</taxon>
        <taxon>Stramenopiles</taxon>
        <taxon>Ochrophyta</taxon>
        <taxon>Eustigmatophyceae</taxon>
        <taxon>Eustigmatales</taxon>
        <taxon>Monodopsidaceae</taxon>
        <taxon>Nannochloropsis</taxon>
    </lineage>
</organism>
<feature type="compositionally biased region" description="Pro residues" evidence="6">
    <location>
        <begin position="868"/>
        <end position="878"/>
    </location>
</feature>
<feature type="region of interest" description="Disordered" evidence="6">
    <location>
        <begin position="833"/>
        <end position="852"/>
    </location>
</feature>
<dbReference type="Gene3D" id="3.90.640.10">
    <property type="entry name" value="Actin, Chain A, domain 4"/>
    <property type="match status" value="1"/>
</dbReference>
<dbReference type="GO" id="GO:0030968">
    <property type="term" value="P:endoplasmic reticulum unfolded protein response"/>
    <property type="evidence" value="ECO:0007669"/>
    <property type="project" value="TreeGrafter"/>
</dbReference>
<dbReference type="SUPFAM" id="SSF100934">
    <property type="entry name" value="Heat shock protein 70kD (HSP70), C-terminal subdomain"/>
    <property type="match status" value="1"/>
</dbReference>
<keyword evidence="1" id="KW-0547">Nucleotide-binding</keyword>
<dbReference type="GO" id="GO:0140662">
    <property type="term" value="F:ATP-dependent protein folding chaperone"/>
    <property type="evidence" value="ECO:0007669"/>
    <property type="project" value="InterPro"/>
</dbReference>
<keyword evidence="7" id="KW-0732">Signal</keyword>
<evidence type="ECO:0000256" key="5">
    <source>
        <dbReference type="SAM" id="Coils"/>
    </source>
</evidence>
<evidence type="ECO:0000256" key="1">
    <source>
        <dbReference type="ARBA" id="ARBA00022741"/>
    </source>
</evidence>
<dbReference type="InterPro" id="IPR029047">
    <property type="entry name" value="HSP70_peptide-bd_sf"/>
</dbReference>
<sequence>MGAAAMIGGGRRNLRVPFTLLLLSFLASTALAGVIGVDLGSEFMKVSLVKPGTMMDIVTNIHSKRKTETMISFYQGERSYGADAYSLLTRRPDVTYARLPTLLGRHDDHPSVTLLGEAYFPTRVSYNESAGGLAIHHDEEASFSSEELVAMILTHAKDITKAYGGIPVRDAVLVVPSFYTQPERQALLDAAEIADMKILGLIDENTAAALLFAVDNVYEQPTNIIFYNLGASSLQVSLVEMSSYVTGRGSNEKRFAHFTVRAKAWDTTLGGFQFDLRVAEVLADRFNEKWRKGKGKGKDVDVRRHPKAMAKLRAQAKKVKEVLSANTNIPVHIEGVHDDIDLSTHLSRAQLEELCADLFERAVQPLDSVLQQANLTLKDIAAVEVIGGGVRVPKVQQVVKDRLGSLELSMHLNGDEAMAQGAAFYAANISTSFKVRPIGVTDILPFGVGARLEEAVPEEEKGGGGFLGALGLKKKKEEEKEEATEKWQRRATIFAPGHKLRSNRTISFNTSKDIALNLTYEASALFPPGAQPTIALFDIRGVSELVREHGAKTSYPPKVFLTFELDASALVHLVKAEARLQEDAPPSSEAVGNADAPSEEEDGEGEGGKEAEAEEEKDAETVKKVDGQNATVGNTTSSNTTAPAPPKPIVHRKILRVTSHYEGLRLRPGTEEEKESSKQKLAALRANDQLKREKADARNSLEAYLYEVKNKMMEHEEELSLVSTDEQRSAVLAQVEATDDWMYDEGRDVEASVYKERTTQVRALAVPIFLRQAEGPGGARAAALEAAVKNVAEVRALVKRWNVTMPWLTEEEKESLLSEATVVETWLQEKEAAQAAKEGHEEPAFLSIDVPPQLKKMKDIARRLGRKPAPPPPPPPKPSSNKTDENATATNSTTGEGGKEGEVEEGLETVNINVEEGEGAGGEEDRVEEAAKAGEDEL</sequence>
<name>I2CNY3_NANGC</name>
<dbReference type="Gene3D" id="3.30.30.30">
    <property type="match status" value="1"/>
</dbReference>
<dbReference type="GO" id="GO:0005524">
    <property type="term" value="F:ATP binding"/>
    <property type="evidence" value="ECO:0007669"/>
    <property type="project" value="UniProtKB-KW"/>
</dbReference>
<dbReference type="FunFam" id="3.90.640.10:FF:000004">
    <property type="entry name" value="Heat shock 70 kDa protein 4"/>
    <property type="match status" value="1"/>
</dbReference>
<feature type="compositionally biased region" description="Acidic residues" evidence="6">
    <location>
        <begin position="915"/>
        <end position="927"/>
    </location>
</feature>
<proteinExistence type="evidence at transcript level"/>
<dbReference type="Gene3D" id="3.30.420.40">
    <property type="match status" value="2"/>
</dbReference>
<feature type="region of interest" description="Disordered" evidence="6">
    <location>
        <begin position="580"/>
        <end position="651"/>
    </location>
</feature>
<evidence type="ECO:0000256" key="2">
    <source>
        <dbReference type="ARBA" id="ARBA00022824"/>
    </source>
</evidence>
<feature type="compositionally biased region" description="Basic and acidic residues" evidence="6">
    <location>
        <begin position="833"/>
        <end position="843"/>
    </location>
</feature>
<keyword evidence="2" id="KW-0256">Endoplasmic reticulum</keyword>
<feature type="coiled-coil region" evidence="5">
    <location>
        <begin position="680"/>
        <end position="718"/>
    </location>
</feature>
<dbReference type="InterPro" id="IPR029048">
    <property type="entry name" value="HSP70_C_sf"/>
</dbReference>
<reference evidence="8" key="2">
    <citation type="journal article" date="2012" name="Nat. Commun.">
        <title>Draft genome sequence and genetic transformation of the oleaginous alga Nannochloropis gaditana.</title>
        <authorList>
            <person name="Radakovits R."/>
            <person name="Jinkerson R.E."/>
            <person name="Fuerstenberg S.I."/>
            <person name="Tae H."/>
            <person name="Settlage R.E."/>
            <person name="Boore J.L."/>
            <person name="Posewitz M.C."/>
        </authorList>
    </citation>
    <scope>NUCLEOTIDE SEQUENCE</scope>
    <source>
        <strain evidence="8">CCMP526</strain>
    </source>
</reference>
<evidence type="ECO:0000256" key="7">
    <source>
        <dbReference type="SAM" id="SignalP"/>
    </source>
</evidence>
<dbReference type="CDD" id="cd10230">
    <property type="entry name" value="ASKHA_NBD_HSP70_HYOU1"/>
    <property type="match status" value="1"/>
</dbReference>
<dbReference type="PANTHER" id="PTHR45639:SF3">
    <property type="entry name" value="HYPOXIA UP-REGULATED PROTEIN 1"/>
    <property type="match status" value="1"/>
</dbReference>
<evidence type="ECO:0000256" key="3">
    <source>
        <dbReference type="ARBA" id="ARBA00022840"/>
    </source>
</evidence>
<dbReference type="Pfam" id="PF00012">
    <property type="entry name" value="HSP70"/>
    <property type="match status" value="1"/>
</dbReference>
<keyword evidence="4" id="KW-0143">Chaperone</keyword>
<keyword evidence="3" id="KW-0067">ATP-binding</keyword>
<feature type="chain" id="PRO_5003656905" evidence="7">
    <location>
        <begin position="33"/>
        <end position="938"/>
    </location>
</feature>
<keyword evidence="5" id="KW-0175">Coiled coil</keyword>
<evidence type="ECO:0000256" key="6">
    <source>
        <dbReference type="SAM" id="MobiDB-lite"/>
    </source>
</evidence>
<dbReference type="AlphaFoldDB" id="I2CNY3"/>
<evidence type="ECO:0000313" key="8">
    <source>
        <dbReference type="EMBL" id="AFJ68616.1"/>
    </source>
</evidence>
<dbReference type="EMBL" id="JU963215">
    <property type="protein sequence ID" value="AFJ68616.1"/>
    <property type="molecule type" value="mRNA"/>
</dbReference>
<feature type="region of interest" description="Disordered" evidence="6">
    <location>
        <begin position="864"/>
        <end position="938"/>
    </location>
</feature>
<accession>I2CNY3</accession>
<dbReference type="InterPro" id="IPR043129">
    <property type="entry name" value="ATPase_NBD"/>
</dbReference>
<dbReference type="Gene3D" id="1.20.1270.10">
    <property type="match status" value="1"/>
</dbReference>
<feature type="compositionally biased region" description="Basic and acidic residues" evidence="6">
    <location>
        <begin position="928"/>
        <end position="938"/>
    </location>
</feature>
<dbReference type="SUPFAM" id="SSF53067">
    <property type="entry name" value="Actin-like ATPase domain"/>
    <property type="match status" value="2"/>
</dbReference>
<evidence type="ECO:0000256" key="4">
    <source>
        <dbReference type="ARBA" id="ARBA00023186"/>
    </source>
</evidence>